<dbReference type="InterPro" id="IPR011011">
    <property type="entry name" value="Znf_FYVE_PHD"/>
</dbReference>
<feature type="compositionally biased region" description="Low complexity" evidence="5">
    <location>
        <begin position="1434"/>
        <end position="1444"/>
    </location>
</feature>
<dbReference type="PANTHER" id="PTHR47636:SF1">
    <property type="entry name" value="TRANSCRIPTIONAL REGULATORY PROTEIN RCO1"/>
    <property type="match status" value="1"/>
</dbReference>
<dbReference type="Gene3D" id="2.30.30.1150">
    <property type="match status" value="1"/>
</dbReference>
<evidence type="ECO:0000313" key="8">
    <source>
        <dbReference type="Proteomes" id="UP000830671"/>
    </source>
</evidence>
<feature type="compositionally biased region" description="Low complexity" evidence="5">
    <location>
        <begin position="1257"/>
        <end position="1269"/>
    </location>
</feature>
<feature type="compositionally biased region" description="Pro residues" evidence="5">
    <location>
        <begin position="991"/>
        <end position="1002"/>
    </location>
</feature>
<evidence type="ECO:0000256" key="2">
    <source>
        <dbReference type="ARBA" id="ARBA00022723"/>
    </source>
</evidence>
<dbReference type="InterPro" id="IPR036390">
    <property type="entry name" value="WH_DNA-bd_sf"/>
</dbReference>
<feature type="domain" description="Zinc finger PHD-type" evidence="6">
    <location>
        <begin position="1650"/>
        <end position="1689"/>
    </location>
</feature>
<dbReference type="InterPro" id="IPR052819">
    <property type="entry name" value="Chromatin_regulatory_protein"/>
</dbReference>
<dbReference type="Pfam" id="PF00628">
    <property type="entry name" value="PHD"/>
    <property type="match status" value="1"/>
</dbReference>
<dbReference type="KEGG" id="clup:CLUP02_03117"/>
<feature type="region of interest" description="Disordered" evidence="5">
    <location>
        <begin position="2049"/>
        <end position="2101"/>
    </location>
</feature>
<feature type="region of interest" description="Disordered" evidence="5">
    <location>
        <begin position="853"/>
        <end position="890"/>
    </location>
</feature>
<dbReference type="InterPro" id="IPR001965">
    <property type="entry name" value="Znf_PHD"/>
</dbReference>
<comment type="similarity">
    <text evidence="1">Belongs to the peptidase M24 family.</text>
</comment>
<dbReference type="FunFam" id="1.10.10.10:FF:000029">
    <property type="entry name" value="Proliferation-associated 2G4, a"/>
    <property type="match status" value="1"/>
</dbReference>
<feature type="compositionally biased region" description="Low complexity" evidence="5">
    <location>
        <begin position="596"/>
        <end position="611"/>
    </location>
</feature>
<keyword evidence="8" id="KW-1185">Reference proteome</keyword>
<dbReference type="Gene3D" id="1.10.10.10">
    <property type="entry name" value="Winged helix-like DNA-binding domain superfamily/Winged helix DNA-binding domain"/>
    <property type="match status" value="1"/>
</dbReference>
<feature type="compositionally biased region" description="Polar residues" evidence="5">
    <location>
        <begin position="1067"/>
        <end position="1079"/>
    </location>
</feature>
<feature type="region of interest" description="Disordered" evidence="5">
    <location>
        <begin position="1166"/>
        <end position="1563"/>
    </location>
</feature>
<feature type="compositionally biased region" description="Low complexity" evidence="5">
    <location>
        <begin position="1039"/>
        <end position="1062"/>
    </location>
</feature>
<feature type="compositionally biased region" description="Low complexity" evidence="5">
    <location>
        <begin position="1378"/>
        <end position="1387"/>
    </location>
</feature>
<feature type="compositionally biased region" description="Basic and acidic residues" evidence="5">
    <location>
        <begin position="1424"/>
        <end position="1433"/>
    </location>
</feature>
<feature type="compositionally biased region" description="Basic residues" evidence="5">
    <location>
        <begin position="1537"/>
        <end position="1551"/>
    </location>
</feature>
<dbReference type="GO" id="GO:0008270">
    <property type="term" value="F:zinc ion binding"/>
    <property type="evidence" value="ECO:0007669"/>
    <property type="project" value="UniProtKB-KW"/>
</dbReference>
<feature type="compositionally biased region" description="Basic residues" evidence="5">
    <location>
        <begin position="537"/>
        <end position="550"/>
    </location>
</feature>
<sequence length="2213" mass="238921">MRKAVLSDATYAQNSPPKVLDGTGTHKQQRAPPFPALKIDVFVVKILTPDTPTLHCISSHVQSFEFWTGASLSLRYHFHFLVNYPRKYRHHVGGDRACLFSHVFAGPGCCRWSRCCICVTYQNSPRSYPATTRNTPQTHTMLSKADALVSRDSTRLNETRGRLELHYTLNNPDTLTKYKTAAQISEKVLAAVAELIKPGEKIVTICEKGDKLIEEELAKVYRGKKVNKGFSHPTTISPASFVTPYTPLTTDEAEAATEIKEGEPIKIQLGAQIDGFGSIVCDTVVAGEITGRTADLVLANYYANELLLRLMLPPGLLASGTDEEKAKAAAAKAPTQAKITSLLEKVVKSYDCNLVESTTSWLFERNEIEGKKKIVLAPAEGTKGDGTPEIGEVWGVEMGVSLGAGKVKTLESRTTLHRRTTTNYGLKRPTSRKILSEVQKKFGTFPFSLRQLDDERDAKSGVVECVRGNVFRAYEVVGDKDNSPVARYLSTIAITKNGITKLGAPPALDLEKVKSDKKIEDEEILKILEQPLSRNTGKSKKNKKKKKPAKKAAAAGGEEEEESDEEGRPDFTPTIFVDEAGNRNARSAYPTPKNFSQPPLQPGSSPQSSYQEAQQEKAASSVARTQQPLTDSSNRRCWTEWKPELAASPTKTMKVIHLLRTCTRYASLSMPDLLPLSATQLNESETTGVLMSRWDDETEHARSQETPSAGGRRGLRFPVLAGALVVVDTAELRRPARYPDGGCPAPGDGRANSELGRCCGTEPQVPNSAVTCTRPPCPPPVLALSALNAAVCPPKVDARGCSKAPEAGKDFTPFLLPSLLFLKSFASQASDSERLPVWSKARRSGALESPVAMMPTSTRATRSRFSSPHQHANGGGVSEPVKKSNGASEASRTFMQKWLEPTVQSKPSFEEAGLMRYGVTENMAPLGTLPKGPQAKKPGQEVANPVRKIILKSSSASSAVAAAAKAAAAAAAAAADEADASSMANRSETPTPTPPPRLPTPPANAQKATRKSLPARGLDDDDEDEDYTPKAAAGKSQGRRASASISRKSVSRSSVGRRASASLHQMAPSSDAVQPSESTPENKDVVERAVEVAIDEALRHYRYPTAWALRTLYDENSSNLVFLSMFEDVYHQTADEDTLDEFSRLIEEKKREGKKDNQACYFFVPPSTNSRFTPHKPKPAPYSNLLSLDLSKSDDEDDDMPQVTPTKKARKRREIPESPMGMSVDDEEDDDTTLLAAETTIATMTPSRKRARRDSASSDSSLSELSASPSLPPDSPSPSSPPVSVAVQGDSHSRRHSATTAATAAGADPETTLTSAPPPADPQPMKRRGRSLAAKASVSDASNPNSPTLPPNVSQAAGASNMPGRLSSPIFPNLSTTAAPSKANGKKNANKDKTPRVLPSDDATTLRRRDARDSTVSQTPQPESHIRGSDMRSRAGSMAASSPAVNLRKSARTPAPSSNLPVNLTLSTRTTRSAKRTHDEIDNTSSPTAPSILGEVTPATSSRAATPTNLRPTKKQRTGLLEGASDEWREPGSVAPKHPRLCHHPPMKKKGGTAAGLPRASGEGGAVAANGGGPINQQHGAAVIFIDAAPLLLRTGSEEMMGPGEGRRMVRAWFSGAKAHIPRDTEFSGQSRPPIFPGQPAPTLLLISPCSGVGELVCCENCSRSFHFECVDLGLGDTLPEEWFCNVCFSSRYPTRVPEHKGPFGGLMNTLEKTNPRAYKLPQGVRVYFEGVKVGPEGEYEDVVVPAKPKKKGYEEAPDFFKVRETDGSAVLCHNCQHPTADNRAIIPCSLCGLHWHLDCLDPPLAIPPVVRTWRCPAHADDLLATLPEELAPAHRFRKIKGAPVIVPAFSRGMKNNGFIEIDDEESEDENSGWSDVKTFGRVYKLSSKGVVLDFISQLRKDGAGHIKGSTASNTVQAPPVSEPMSARSRVEQQAVLNLVELASTQPTTKLDELTEALLTNAEPAMLSLMARGSVNNFASGDLNVTDKQSLRAMLAQMEAMTGRIKGLLGDDQRDSGVSGMGIEADQTAIDCDHTNGTVSTGDDAASIKNESVEPPADLPTPATTTQDNPEPINSLGEKSSQEVPNDANEDDGGVETLIGSGWFASHDPHTDLEFGRAQNEAASKRKERPASSDPTKQARIVIHGFVAMESANWIGRSTNGVKASFLYLTFLFTFPSNFLFPLLEFPHTLPQSFVIYEENRYTYLYEHGLALL</sequence>
<feature type="compositionally biased region" description="Low complexity" evidence="5">
    <location>
        <begin position="1497"/>
        <end position="1508"/>
    </location>
</feature>
<dbReference type="CDD" id="cd01089">
    <property type="entry name" value="PA2G4-like"/>
    <property type="match status" value="1"/>
</dbReference>
<feature type="compositionally biased region" description="Low complexity" evidence="5">
    <location>
        <begin position="1233"/>
        <end position="1243"/>
    </location>
</feature>
<evidence type="ECO:0000256" key="1">
    <source>
        <dbReference type="ARBA" id="ARBA00007319"/>
    </source>
</evidence>
<dbReference type="EMBL" id="CP019474">
    <property type="protein sequence ID" value="UQC77648.1"/>
    <property type="molecule type" value="Genomic_DNA"/>
</dbReference>
<keyword evidence="3" id="KW-0863">Zinc-finger</keyword>
<protein>
    <recommendedName>
        <fullName evidence="6">Zinc finger PHD-type domain-containing protein</fullName>
    </recommendedName>
</protein>
<feature type="compositionally biased region" description="Polar residues" evidence="5">
    <location>
        <begin position="1455"/>
        <end position="1471"/>
    </location>
</feature>
<feature type="compositionally biased region" description="Low complexity" evidence="5">
    <location>
        <begin position="856"/>
        <end position="867"/>
    </location>
</feature>
<dbReference type="SUPFAM" id="SSF46785">
    <property type="entry name" value="Winged helix' DNA-binding domain"/>
    <property type="match status" value="1"/>
</dbReference>
<dbReference type="GO" id="GO:0006357">
    <property type="term" value="P:regulation of transcription by RNA polymerase II"/>
    <property type="evidence" value="ECO:0007669"/>
    <property type="project" value="TreeGrafter"/>
</dbReference>
<dbReference type="GO" id="GO:0032221">
    <property type="term" value="C:Rpd3S complex"/>
    <property type="evidence" value="ECO:0007669"/>
    <property type="project" value="TreeGrafter"/>
</dbReference>
<dbReference type="SUPFAM" id="SSF55920">
    <property type="entry name" value="Creatinase/aminopeptidase"/>
    <property type="match status" value="1"/>
</dbReference>
<keyword evidence="2" id="KW-0479">Metal-binding</keyword>
<feature type="compositionally biased region" description="Polar residues" evidence="5">
    <location>
        <begin position="1339"/>
        <end position="1358"/>
    </location>
</feature>
<dbReference type="SUPFAM" id="SSF57903">
    <property type="entry name" value="FYVE/PHD zinc finger"/>
    <property type="match status" value="2"/>
</dbReference>
<dbReference type="SMART" id="SM00249">
    <property type="entry name" value="PHD"/>
    <property type="match status" value="2"/>
</dbReference>
<evidence type="ECO:0000256" key="5">
    <source>
        <dbReference type="SAM" id="MobiDB-lite"/>
    </source>
</evidence>
<evidence type="ECO:0000256" key="3">
    <source>
        <dbReference type="ARBA" id="ARBA00022771"/>
    </source>
</evidence>
<dbReference type="PANTHER" id="PTHR47636">
    <property type="entry name" value="TRANSCRIPTIONAL REGULATORY PROTEIN RCO1"/>
    <property type="match status" value="1"/>
</dbReference>
<dbReference type="FunFam" id="3.90.230.10:FF:000016">
    <property type="entry name" value="Putative curved dna-binding protein"/>
    <property type="match status" value="1"/>
</dbReference>
<dbReference type="Gene3D" id="3.30.40.10">
    <property type="entry name" value="Zinc/RING finger domain, C3HC4 (zinc finger)"/>
    <property type="match status" value="1"/>
</dbReference>
<evidence type="ECO:0000259" key="6">
    <source>
        <dbReference type="SMART" id="SM00249"/>
    </source>
</evidence>
<dbReference type="Pfam" id="PF00557">
    <property type="entry name" value="Peptidase_M24"/>
    <property type="match status" value="1"/>
</dbReference>
<feature type="compositionally biased region" description="Acidic residues" evidence="5">
    <location>
        <begin position="557"/>
        <end position="567"/>
    </location>
</feature>
<dbReference type="RefSeq" id="XP_049139287.1">
    <property type="nucleotide sequence ID" value="XM_049282144.1"/>
</dbReference>
<feature type="compositionally biased region" description="Pro residues" evidence="5">
    <location>
        <begin position="1270"/>
        <end position="1281"/>
    </location>
</feature>
<feature type="compositionally biased region" description="Low complexity" evidence="5">
    <location>
        <begin position="1298"/>
        <end position="1312"/>
    </location>
</feature>
<gene>
    <name evidence="7" type="ORF">CLUP02_03117</name>
</gene>
<accession>A0A9Q8WBH5</accession>
<proteinExistence type="inferred from homology"/>
<feature type="domain" description="Zinc finger PHD-type" evidence="6">
    <location>
        <begin position="1772"/>
        <end position="1820"/>
    </location>
</feature>
<dbReference type="InterPro" id="IPR013083">
    <property type="entry name" value="Znf_RING/FYVE/PHD"/>
</dbReference>
<feature type="region of interest" description="Disordered" evidence="5">
    <location>
        <begin position="979"/>
        <end position="1083"/>
    </location>
</feature>
<keyword evidence="4" id="KW-0862">Zinc</keyword>
<evidence type="ECO:0000313" key="7">
    <source>
        <dbReference type="EMBL" id="UQC77648.1"/>
    </source>
</evidence>
<reference evidence="7" key="1">
    <citation type="journal article" date="2021" name="Mol. Plant Microbe Interact.">
        <title>Complete Genome Sequence of the Plant-Pathogenic Fungus Colletotrichum lupini.</title>
        <authorList>
            <person name="Baroncelli R."/>
            <person name="Pensec F."/>
            <person name="Da Lio D."/>
            <person name="Boufleur T."/>
            <person name="Vicente I."/>
            <person name="Sarrocco S."/>
            <person name="Picot A."/>
            <person name="Baraldi E."/>
            <person name="Sukno S."/>
            <person name="Thon M."/>
            <person name="Le Floch G."/>
        </authorList>
    </citation>
    <scope>NUCLEOTIDE SEQUENCE</scope>
    <source>
        <strain evidence="7">IMI 504893</strain>
    </source>
</reference>
<dbReference type="InterPro" id="IPR036388">
    <property type="entry name" value="WH-like_DNA-bd_sf"/>
</dbReference>
<evidence type="ECO:0000256" key="4">
    <source>
        <dbReference type="ARBA" id="ARBA00022833"/>
    </source>
</evidence>
<feature type="compositionally biased region" description="Polar residues" evidence="5">
    <location>
        <begin position="622"/>
        <end position="632"/>
    </location>
</feature>
<dbReference type="GeneID" id="73337154"/>
<dbReference type="InterPro" id="IPR000994">
    <property type="entry name" value="Pept_M24"/>
</dbReference>
<name>A0A9Q8WBH5_9PEZI</name>
<dbReference type="CDD" id="cd15534">
    <property type="entry name" value="PHD2_PHF12_Rco1"/>
    <property type="match status" value="1"/>
</dbReference>
<dbReference type="Proteomes" id="UP000830671">
    <property type="component" value="Chromosome 2"/>
</dbReference>
<dbReference type="Gene3D" id="3.90.230.10">
    <property type="entry name" value="Creatinase/methionine aminopeptidase superfamily"/>
    <property type="match status" value="1"/>
</dbReference>
<feature type="compositionally biased region" description="Basic and acidic residues" evidence="5">
    <location>
        <begin position="1404"/>
        <end position="1413"/>
    </location>
</feature>
<dbReference type="InterPro" id="IPR019787">
    <property type="entry name" value="Znf_PHD-finger"/>
</dbReference>
<feature type="region of interest" description="Disordered" evidence="5">
    <location>
        <begin position="1"/>
        <end position="29"/>
    </location>
</feature>
<feature type="region of interest" description="Disordered" evidence="5">
    <location>
        <begin position="535"/>
        <end position="635"/>
    </location>
</feature>
<dbReference type="InterPro" id="IPR036005">
    <property type="entry name" value="Creatinase/aminopeptidase-like"/>
</dbReference>
<organism evidence="7 8">
    <name type="scientific">Colletotrichum lupini</name>
    <dbReference type="NCBI Taxonomy" id="145971"/>
    <lineage>
        <taxon>Eukaryota</taxon>
        <taxon>Fungi</taxon>
        <taxon>Dikarya</taxon>
        <taxon>Ascomycota</taxon>
        <taxon>Pezizomycotina</taxon>
        <taxon>Sordariomycetes</taxon>
        <taxon>Hypocreomycetidae</taxon>
        <taxon>Glomerellales</taxon>
        <taxon>Glomerellaceae</taxon>
        <taxon>Colletotrichum</taxon>
        <taxon>Colletotrichum acutatum species complex</taxon>
    </lineage>
</organism>